<dbReference type="Pfam" id="PF02254">
    <property type="entry name" value="TrkA_N"/>
    <property type="match status" value="2"/>
</dbReference>
<gene>
    <name evidence="4" type="ORF">HGK34_05150</name>
</gene>
<dbReference type="InterPro" id="IPR050721">
    <property type="entry name" value="Trk_Ktr_HKT_K-transport"/>
</dbReference>
<feature type="domain" description="RCK N-terminal" evidence="2">
    <location>
        <begin position="329"/>
        <end position="457"/>
    </location>
</feature>
<comment type="caution">
    <text evidence="4">The sequence shown here is derived from an EMBL/GenBank/DDBJ whole genome shotgun (WGS) entry which is preliminary data.</text>
</comment>
<evidence type="ECO:0000256" key="1">
    <source>
        <dbReference type="SAM" id="Phobius"/>
    </source>
</evidence>
<keyword evidence="1" id="KW-1133">Transmembrane helix</keyword>
<feature type="domain" description="RCK C-terminal" evidence="3">
    <location>
        <begin position="474"/>
        <end position="560"/>
    </location>
</feature>
<dbReference type="Gene3D" id="3.40.50.720">
    <property type="entry name" value="NAD(P)-binding Rossmann-like Domain"/>
    <property type="match status" value="2"/>
</dbReference>
<dbReference type="Gene3D" id="3.30.70.1450">
    <property type="entry name" value="Regulator of K+ conductance, C-terminal domain"/>
    <property type="match status" value="1"/>
</dbReference>
<evidence type="ECO:0000259" key="2">
    <source>
        <dbReference type="PROSITE" id="PS51201"/>
    </source>
</evidence>
<keyword evidence="1" id="KW-0472">Membrane</keyword>
<accession>A0ABS1LHF7</accession>
<dbReference type="InterPro" id="IPR003148">
    <property type="entry name" value="RCK_N"/>
</dbReference>
<sequence length="569" mass="60804">MVIATRRHRPQFVVCGDGPLAFRVSYALSTRYQGDVTVILPSADSRHGARTAALDHVRIVEAARPDDAALRRARIDDADAVALLDQDDAGNIETALLVNELKPGVRLVVRFFDDELGVGIADHLPNCDVLSASKIAAPPLVALALGEARHLEVPGIDLLVGKPHQLHGPPWFTLAALDGARGAEDTVMLPPDDDPELDRRIAVSVASPAPEPGPGPRRPNGRLWYFVRQNLNRYVWYALAVLALVIAAGTTLVSLTEPTPWTTALYRIVLETLAGADPDEGSRSVTRAVQVVVTLISVAVIPLLTAALVDAVVRARLAAATSGPGSPMSGHVVVVGLGDVGTRVLATLLERGIPVVAVNLHDDGARGIPFAREHGVPVVIGDGRRAEVLKAAQIGTARAVMAMTSDDVANIGISIAADSVDRAPGNARLRRVLRLFDEDFARRVRGLIPGSAPRSASALASPAFAASVMGPDVLDTVPFRERVLLVAEVPMHARCELEHRQAREVDIPGEVRLLAVRRPQRGFETDVFRPAATNPLQHNHHLIVIATRTGLERLRARTAGPEARVPDTQ</sequence>
<feature type="transmembrane region" description="Helical" evidence="1">
    <location>
        <begin position="288"/>
        <end position="309"/>
    </location>
</feature>
<evidence type="ECO:0000313" key="4">
    <source>
        <dbReference type="EMBL" id="MBL0885672.1"/>
    </source>
</evidence>
<evidence type="ECO:0000313" key="5">
    <source>
        <dbReference type="Proteomes" id="UP000675409"/>
    </source>
</evidence>
<dbReference type="PANTHER" id="PTHR43833">
    <property type="entry name" value="POTASSIUM CHANNEL PROTEIN 2-RELATED-RELATED"/>
    <property type="match status" value="1"/>
</dbReference>
<dbReference type="Proteomes" id="UP000675409">
    <property type="component" value="Unassembled WGS sequence"/>
</dbReference>
<dbReference type="RefSeq" id="WP_201845506.1">
    <property type="nucleotide sequence ID" value="NZ_JABBYC010000005.1"/>
</dbReference>
<protein>
    <recommendedName>
        <fullName evidence="6">Potassium transporter TrkA</fullName>
    </recommendedName>
</protein>
<dbReference type="PANTHER" id="PTHR43833:SF11">
    <property type="entry name" value="VOLTAGE-GATED POTASSIUM CHANNEL KCH"/>
    <property type="match status" value="1"/>
</dbReference>
<proteinExistence type="predicted"/>
<keyword evidence="1" id="KW-0812">Transmembrane</keyword>
<dbReference type="PROSITE" id="PS51202">
    <property type="entry name" value="RCK_C"/>
    <property type="match status" value="1"/>
</dbReference>
<dbReference type="PROSITE" id="PS51201">
    <property type="entry name" value="RCK_N"/>
    <property type="match status" value="1"/>
</dbReference>
<reference evidence="4 5" key="1">
    <citation type="journal article" date="2021" name="Arch. Microbiol.">
        <title>Myceligenerans indicum sp. nov., an actinobacterium isolated from mangrove sediment of Sundarbans, India.</title>
        <authorList>
            <person name="Asha K."/>
            <person name="Bhadury P."/>
        </authorList>
    </citation>
    <scope>NUCLEOTIDE SEQUENCE [LARGE SCALE GENOMIC DNA]</scope>
    <source>
        <strain evidence="4 5">I2</strain>
    </source>
</reference>
<organism evidence="4 5">
    <name type="scientific">Myceligenerans indicum</name>
    <dbReference type="NCBI Taxonomy" id="2593663"/>
    <lineage>
        <taxon>Bacteria</taxon>
        <taxon>Bacillati</taxon>
        <taxon>Actinomycetota</taxon>
        <taxon>Actinomycetes</taxon>
        <taxon>Micrococcales</taxon>
        <taxon>Promicromonosporaceae</taxon>
        <taxon>Myceligenerans</taxon>
    </lineage>
</organism>
<dbReference type="SUPFAM" id="SSF116726">
    <property type="entry name" value="TrkA C-terminal domain-like"/>
    <property type="match status" value="1"/>
</dbReference>
<feature type="transmembrane region" description="Helical" evidence="1">
    <location>
        <begin position="234"/>
        <end position="255"/>
    </location>
</feature>
<evidence type="ECO:0000259" key="3">
    <source>
        <dbReference type="PROSITE" id="PS51202"/>
    </source>
</evidence>
<evidence type="ECO:0008006" key="6">
    <source>
        <dbReference type="Google" id="ProtNLM"/>
    </source>
</evidence>
<dbReference type="SUPFAM" id="SSF51735">
    <property type="entry name" value="NAD(P)-binding Rossmann-fold domains"/>
    <property type="match status" value="2"/>
</dbReference>
<dbReference type="InterPro" id="IPR006037">
    <property type="entry name" value="RCK_C"/>
</dbReference>
<keyword evidence="5" id="KW-1185">Reference proteome</keyword>
<dbReference type="EMBL" id="JABBYC010000005">
    <property type="protein sequence ID" value="MBL0885672.1"/>
    <property type="molecule type" value="Genomic_DNA"/>
</dbReference>
<name>A0ABS1LHF7_9MICO</name>
<dbReference type="InterPro" id="IPR036291">
    <property type="entry name" value="NAD(P)-bd_dom_sf"/>
</dbReference>
<dbReference type="InterPro" id="IPR036721">
    <property type="entry name" value="RCK_C_sf"/>
</dbReference>